<dbReference type="Proteomes" id="UP000682892">
    <property type="component" value="Chromosome 1"/>
</dbReference>
<reference evidence="1" key="1">
    <citation type="submission" date="2005-10" db="EMBL/GenBank/DDBJ databases">
        <authorList>
            <person name="Loftus B.J."/>
            <person name="Nene V.M."/>
            <person name="Hannick L.I."/>
            <person name="Bidwell S."/>
            <person name="Haas B."/>
            <person name="Amedeo P."/>
            <person name="Orvis J."/>
            <person name="Wortman J.R."/>
            <person name="White O.R."/>
            <person name="Salzberg S."/>
            <person name="Shumway M."/>
            <person name="Koo H."/>
            <person name="Zhao Y."/>
            <person name="Holmes M."/>
            <person name="Miller J."/>
            <person name="Schatz M."/>
            <person name="Pop M."/>
            <person name="Pai G."/>
            <person name="Utterback T."/>
            <person name="Rogers Y.-H."/>
            <person name="Kravitz S."/>
            <person name="Fraser C.M."/>
        </authorList>
    </citation>
    <scope>NUCLEOTIDE SEQUENCE</scope>
    <source>
        <strain evidence="1">Liverpool</strain>
    </source>
</reference>
<dbReference type="AlphaFoldDB" id="Q17L05"/>
<dbReference type="EMBL" id="CH477220">
    <property type="protein sequence ID" value="EAT47350.1"/>
    <property type="molecule type" value="Genomic_DNA"/>
</dbReference>
<accession>Q17L05</accession>
<evidence type="ECO:0000313" key="1">
    <source>
        <dbReference type="EMBL" id="EAT47350.1"/>
    </source>
</evidence>
<gene>
    <name evidence="1" type="ORF">AaeL_AAEL001512</name>
</gene>
<proteinExistence type="predicted"/>
<sequence>MHRAVRRKFLDASEYLLSMSQVVGCSYNVRHRKQEIHSQVTRGADQRSTFYA</sequence>
<protein>
    <submittedName>
        <fullName evidence="1">AAEL001512-PA</fullName>
    </submittedName>
</protein>
<organism evidence="1 2">
    <name type="scientific">Aedes aegypti</name>
    <name type="common">Yellowfever mosquito</name>
    <name type="synonym">Culex aegypti</name>
    <dbReference type="NCBI Taxonomy" id="7159"/>
    <lineage>
        <taxon>Eukaryota</taxon>
        <taxon>Metazoa</taxon>
        <taxon>Ecdysozoa</taxon>
        <taxon>Arthropoda</taxon>
        <taxon>Hexapoda</taxon>
        <taxon>Insecta</taxon>
        <taxon>Pterygota</taxon>
        <taxon>Neoptera</taxon>
        <taxon>Endopterygota</taxon>
        <taxon>Diptera</taxon>
        <taxon>Nematocera</taxon>
        <taxon>Culicoidea</taxon>
        <taxon>Culicidae</taxon>
        <taxon>Culicinae</taxon>
        <taxon>Aedini</taxon>
        <taxon>Aedes</taxon>
        <taxon>Stegomyia</taxon>
    </lineage>
</organism>
<dbReference type="HOGENOM" id="CLU_3089087_0_0_1"/>
<reference evidence="1" key="2">
    <citation type="journal article" date="2007" name="Science">
        <title>Genome sequence of Aedes aegypti, a major arbovirus vector.</title>
        <authorList>
            <person name="Nene V."/>
            <person name="Wortman J.R."/>
            <person name="Lawson D."/>
            <person name="Haas B."/>
            <person name="Kodira C."/>
            <person name="Tu Z.J."/>
            <person name="Loftus B."/>
            <person name="Xi Z."/>
            <person name="Megy K."/>
            <person name="Grabherr M."/>
            <person name="Ren Q."/>
            <person name="Zdobnov E.M."/>
            <person name="Lobo N.F."/>
            <person name="Campbell K.S."/>
            <person name="Brown S.E."/>
            <person name="Bonaldo M.F."/>
            <person name="Zhu J."/>
            <person name="Sinkins S.P."/>
            <person name="Hogenkamp D.G."/>
            <person name="Amedeo P."/>
            <person name="Arensburger P."/>
            <person name="Atkinson P.W."/>
            <person name="Bidwell S."/>
            <person name="Biedler J."/>
            <person name="Birney E."/>
            <person name="Bruggner R.V."/>
            <person name="Costas J."/>
            <person name="Coy M.R."/>
            <person name="Crabtree J."/>
            <person name="Crawford M."/>
            <person name="Debruyn B."/>
            <person name="Decaprio D."/>
            <person name="Eiglmeier K."/>
            <person name="Eisenstadt E."/>
            <person name="El-Dorry H."/>
            <person name="Gelbart W.M."/>
            <person name="Gomes S.L."/>
            <person name="Hammond M."/>
            <person name="Hannick L.I."/>
            <person name="Hogan J.R."/>
            <person name="Holmes M.H."/>
            <person name="Jaffe D."/>
            <person name="Johnston J.S."/>
            <person name="Kennedy R.C."/>
            <person name="Koo H."/>
            <person name="Kravitz S."/>
            <person name="Kriventseva E.V."/>
            <person name="Kulp D."/>
            <person name="Labutti K."/>
            <person name="Lee E."/>
            <person name="Li S."/>
            <person name="Lovin D.D."/>
            <person name="Mao C."/>
            <person name="Mauceli E."/>
            <person name="Menck C.F."/>
            <person name="Miller J.R."/>
            <person name="Montgomery P."/>
            <person name="Mori A."/>
            <person name="Nascimento A.L."/>
            <person name="Naveira H.F."/>
            <person name="Nusbaum C."/>
            <person name="O'leary S."/>
            <person name="Orvis J."/>
            <person name="Pertea M."/>
            <person name="Quesneville H."/>
            <person name="Reidenbach K.R."/>
            <person name="Rogers Y.H."/>
            <person name="Roth C.W."/>
            <person name="Schneider J.R."/>
            <person name="Schatz M."/>
            <person name="Shumway M."/>
            <person name="Stanke M."/>
            <person name="Stinson E.O."/>
            <person name="Tubio J.M."/>
            <person name="Vanzee J.P."/>
            <person name="Verjovski-Almeida S."/>
            <person name="Werner D."/>
            <person name="White O."/>
            <person name="Wyder S."/>
            <person name="Zeng Q."/>
            <person name="Zhao Q."/>
            <person name="Zhao Y."/>
            <person name="Hill C.A."/>
            <person name="Raikhel A.S."/>
            <person name="Soares M.B."/>
            <person name="Knudson D.L."/>
            <person name="Lee N.H."/>
            <person name="Galagan J."/>
            <person name="Salzberg S.L."/>
            <person name="Paulsen I.T."/>
            <person name="Dimopoulos G."/>
            <person name="Collins F.H."/>
            <person name="Birren B."/>
            <person name="Fraser-Liggett C.M."/>
            <person name="Severson D.W."/>
        </authorList>
    </citation>
    <scope>NUCLEOTIDE SEQUENCE [LARGE SCALE GENOMIC DNA]</scope>
    <source>
        <strain evidence="1">Liverpool</strain>
    </source>
</reference>
<name>Q17L05_AEDAE</name>
<dbReference type="PaxDb" id="7159-AAEL001512-PA"/>
<evidence type="ECO:0000313" key="2">
    <source>
        <dbReference type="Proteomes" id="UP000682892"/>
    </source>
</evidence>
<reference evidence="1" key="3">
    <citation type="submission" date="2012-09" db="EMBL/GenBank/DDBJ databases">
        <authorList>
            <consortium name="VectorBase"/>
        </authorList>
    </citation>
    <scope>NUCLEOTIDE SEQUENCE</scope>
    <source>
        <strain evidence="1">Liverpool</strain>
    </source>
</reference>